<dbReference type="GeneID" id="20653800"/>
<dbReference type="Pfam" id="PF03184">
    <property type="entry name" value="DDE_1"/>
    <property type="match status" value="1"/>
</dbReference>
<dbReference type="InterPro" id="IPR004875">
    <property type="entry name" value="DDE_SF_endonuclease_dom"/>
</dbReference>
<accession>G4YJR0</accession>
<evidence type="ECO:0000313" key="3">
    <source>
        <dbReference type="Proteomes" id="UP000002640"/>
    </source>
</evidence>
<keyword evidence="3" id="KW-1185">Reference proteome</keyword>
<protein>
    <recommendedName>
        <fullName evidence="1">DDE-1 domain-containing protein</fullName>
    </recommendedName>
</protein>
<feature type="domain" description="DDE-1" evidence="1">
    <location>
        <begin position="136"/>
        <end position="331"/>
    </location>
</feature>
<dbReference type="AlphaFoldDB" id="G4YJR0"/>
<dbReference type="GO" id="GO:0005634">
    <property type="term" value="C:nucleus"/>
    <property type="evidence" value="ECO:0007669"/>
    <property type="project" value="TreeGrafter"/>
</dbReference>
<dbReference type="PANTHER" id="PTHR19303:SF57">
    <property type="entry name" value="HTH CENPB-TYPE DOMAIN-CONTAINING PROTEIN"/>
    <property type="match status" value="1"/>
</dbReference>
<evidence type="ECO:0000313" key="2">
    <source>
        <dbReference type="EMBL" id="EGZ26617.1"/>
    </source>
</evidence>
<dbReference type="Proteomes" id="UP000002640">
    <property type="component" value="Unassembled WGS sequence"/>
</dbReference>
<evidence type="ECO:0000259" key="1">
    <source>
        <dbReference type="Pfam" id="PF03184"/>
    </source>
</evidence>
<dbReference type="SMR" id="G4YJR0"/>
<sequence length="393" mass="45096">MKQTIAYFWHDLAREFYNSKRTMIQRWRRESAKLEAAMKNCEGKYLKVRSLGVGTILPPEVELEVVFWVNSLPKEGVPVSPRMLALQARRKMARQLGITRIYNADQTGLFFIYSNCELHARGAKTVWVRCAGSSQERATVMLLGDSSGVRYTPFVVFKMKPSKNPAIVKENNEIRCGFGTRTWPEIRKLKAETGLQIYANGKGWRNSDLSLRFLHFHFGHRTSHAEPVLLLWDDFSGHWTAEVLAYAASIRVVLLKVPPHATSVCQPADVAWNHLFKTWLRRFWLEDIQRQLMQPRDAEAKFKLTPPGRAGMCHWNRASWESLSSDTIANEYKKCDLHLNEECLAAASLVAELRNLSLVGPVAKAVDQTQDFDRNVILGVAFFYNTYFDAHRF</sequence>
<dbReference type="InterPro" id="IPR050863">
    <property type="entry name" value="CenT-Element_Derived"/>
</dbReference>
<dbReference type="RefSeq" id="XP_009513892.1">
    <property type="nucleotide sequence ID" value="XM_009515597.1"/>
</dbReference>
<gene>
    <name evidence="2" type="ORF">PHYSODRAFT_469322</name>
</gene>
<dbReference type="OMA" id="HEWMSSG"/>
<dbReference type="GO" id="GO:0003677">
    <property type="term" value="F:DNA binding"/>
    <property type="evidence" value="ECO:0007669"/>
    <property type="project" value="TreeGrafter"/>
</dbReference>
<organism evidence="2 3">
    <name type="scientific">Phytophthora sojae (strain P6497)</name>
    <name type="common">Soybean stem and root rot agent</name>
    <name type="synonym">Phytophthora megasperma f. sp. glycines</name>
    <dbReference type="NCBI Taxonomy" id="1094619"/>
    <lineage>
        <taxon>Eukaryota</taxon>
        <taxon>Sar</taxon>
        <taxon>Stramenopiles</taxon>
        <taxon>Oomycota</taxon>
        <taxon>Peronosporomycetes</taxon>
        <taxon>Peronosporales</taxon>
        <taxon>Peronosporaceae</taxon>
        <taxon>Phytophthora</taxon>
    </lineage>
</organism>
<dbReference type="STRING" id="1094619.G4YJR0"/>
<dbReference type="KEGG" id="psoj:PHYSODRAFT_469322"/>
<proteinExistence type="predicted"/>
<dbReference type="EMBL" id="JH159151">
    <property type="protein sequence ID" value="EGZ26617.1"/>
    <property type="molecule type" value="Genomic_DNA"/>
</dbReference>
<name>G4YJR0_PHYSP</name>
<dbReference type="InParanoid" id="G4YJR0"/>
<reference evidence="2 3" key="1">
    <citation type="journal article" date="2006" name="Science">
        <title>Phytophthora genome sequences uncover evolutionary origins and mechanisms of pathogenesis.</title>
        <authorList>
            <person name="Tyler B.M."/>
            <person name="Tripathy S."/>
            <person name="Zhang X."/>
            <person name="Dehal P."/>
            <person name="Jiang R.H."/>
            <person name="Aerts A."/>
            <person name="Arredondo F.D."/>
            <person name="Baxter L."/>
            <person name="Bensasson D."/>
            <person name="Beynon J.L."/>
            <person name="Chapman J."/>
            <person name="Damasceno C.M."/>
            <person name="Dorrance A.E."/>
            <person name="Dou D."/>
            <person name="Dickerman A.W."/>
            <person name="Dubchak I.L."/>
            <person name="Garbelotto M."/>
            <person name="Gijzen M."/>
            <person name="Gordon S.G."/>
            <person name="Govers F."/>
            <person name="Grunwald N.J."/>
            <person name="Huang W."/>
            <person name="Ivors K.L."/>
            <person name="Jones R.W."/>
            <person name="Kamoun S."/>
            <person name="Krampis K."/>
            <person name="Lamour K.H."/>
            <person name="Lee M.K."/>
            <person name="McDonald W.H."/>
            <person name="Medina M."/>
            <person name="Meijer H.J."/>
            <person name="Nordberg E.K."/>
            <person name="Maclean D.J."/>
            <person name="Ospina-Giraldo M.D."/>
            <person name="Morris P.F."/>
            <person name="Phuntumart V."/>
            <person name="Putnam N.H."/>
            <person name="Rash S."/>
            <person name="Rose J.K."/>
            <person name="Sakihama Y."/>
            <person name="Salamov A.A."/>
            <person name="Savidor A."/>
            <person name="Scheuring C.F."/>
            <person name="Smith B.M."/>
            <person name="Sobral B.W."/>
            <person name="Terry A."/>
            <person name="Torto-Alalibo T.A."/>
            <person name="Win J."/>
            <person name="Xu Z."/>
            <person name="Zhang H."/>
            <person name="Grigoriev I.V."/>
            <person name="Rokhsar D.S."/>
            <person name="Boore J.L."/>
        </authorList>
    </citation>
    <scope>NUCLEOTIDE SEQUENCE [LARGE SCALE GENOMIC DNA]</scope>
    <source>
        <strain evidence="2 3">P6497</strain>
    </source>
</reference>
<dbReference type="PANTHER" id="PTHR19303">
    <property type="entry name" value="TRANSPOSON"/>
    <property type="match status" value="1"/>
</dbReference>